<gene>
    <name evidence="2" type="ORF">ACOC_LOCUS4732</name>
</gene>
<name>A0A0R3PJR1_ANGCS</name>
<evidence type="ECO:0000259" key="1">
    <source>
        <dbReference type="SMART" id="SM01368"/>
    </source>
</evidence>
<dbReference type="AlphaFoldDB" id="A0A0R3PJR1"/>
<dbReference type="Proteomes" id="UP000267027">
    <property type="component" value="Unassembled WGS sequence"/>
</dbReference>
<dbReference type="GO" id="GO:0000977">
    <property type="term" value="F:RNA polymerase II transcription regulatory region sequence-specific DNA binding"/>
    <property type="evidence" value="ECO:0007669"/>
    <property type="project" value="TreeGrafter"/>
</dbReference>
<accession>A0A0R3PJR1</accession>
<dbReference type="InterPro" id="IPR028309">
    <property type="entry name" value="RB_fam"/>
</dbReference>
<protein>
    <submittedName>
        <fullName evidence="4">RB_A domain-containing protein</fullName>
    </submittedName>
</protein>
<dbReference type="InterPro" id="IPR002719">
    <property type="entry name" value="RB_B"/>
</dbReference>
<organism evidence="4">
    <name type="scientific">Angiostrongylus costaricensis</name>
    <name type="common">Nematode worm</name>
    <dbReference type="NCBI Taxonomy" id="334426"/>
    <lineage>
        <taxon>Eukaryota</taxon>
        <taxon>Metazoa</taxon>
        <taxon>Ecdysozoa</taxon>
        <taxon>Nematoda</taxon>
        <taxon>Chromadorea</taxon>
        <taxon>Rhabditida</taxon>
        <taxon>Rhabditina</taxon>
        <taxon>Rhabditomorpha</taxon>
        <taxon>Strongyloidea</taxon>
        <taxon>Metastrongylidae</taxon>
        <taxon>Angiostrongylus</taxon>
    </lineage>
</organism>
<reference evidence="2 3" key="2">
    <citation type="submission" date="2018-11" db="EMBL/GenBank/DDBJ databases">
        <authorList>
            <consortium name="Pathogen Informatics"/>
        </authorList>
    </citation>
    <scope>NUCLEOTIDE SEQUENCE [LARGE SCALE GENOMIC DNA]</scope>
    <source>
        <strain evidence="2 3">Costa Rica</strain>
    </source>
</reference>
<dbReference type="SMART" id="SM01368">
    <property type="entry name" value="RB_A"/>
    <property type="match status" value="1"/>
</dbReference>
<dbReference type="Pfam" id="PF01857">
    <property type="entry name" value="RB_B"/>
    <property type="match status" value="1"/>
</dbReference>
<dbReference type="GO" id="GO:0006357">
    <property type="term" value="P:regulation of transcription by RNA polymerase II"/>
    <property type="evidence" value="ECO:0007669"/>
    <property type="project" value="InterPro"/>
</dbReference>
<dbReference type="GO" id="GO:2000134">
    <property type="term" value="P:negative regulation of G1/S transition of mitotic cell cycle"/>
    <property type="evidence" value="ECO:0007669"/>
    <property type="project" value="TreeGrafter"/>
</dbReference>
<evidence type="ECO:0000313" key="3">
    <source>
        <dbReference type="Proteomes" id="UP000267027"/>
    </source>
</evidence>
<dbReference type="PANTHER" id="PTHR13742:SF17">
    <property type="entry name" value="RE32990P-RELATED"/>
    <property type="match status" value="1"/>
</dbReference>
<dbReference type="STRING" id="334426.A0A0R3PJR1"/>
<dbReference type="InterPro" id="IPR002720">
    <property type="entry name" value="RB_A"/>
</dbReference>
<dbReference type="GO" id="GO:0005667">
    <property type="term" value="C:transcription regulator complex"/>
    <property type="evidence" value="ECO:0007669"/>
    <property type="project" value="TreeGrafter"/>
</dbReference>
<reference evidence="4" key="1">
    <citation type="submission" date="2017-02" db="UniProtKB">
        <authorList>
            <consortium name="WormBaseParasite"/>
        </authorList>
    </citation>
    <scope>IDENTIFICATION</scope>
</reference>
<proteinExistence type="predicted"/>
<dbReference type="GO" id="GO:0000785">
    <property type="term" value="C:chromatin"/>
    <property type="evidence" value="ECO:0007669"/>
    <property type="project" value="TreeGrafter"/>
</dbReference>
<dbReference type="Pfam" id="PF01858">
    <property type="entry name" value="RB_A"/>
    <property type="match status" value="1"/>
</dbReference>
<dbReference type="SUPFAM" id="SSF47954">
    <property type="entry name" value="Cyclin-like"/>
    <property type="match status" value="2"/>
</dbReference>
<dbReference type="WBParaSite" id="ACOC_0000473101-mRNA-1">
    <property type="protein sequence ID" value="ACOC_0000473101-mRNA-1"/>
    <property type="gene ID" value="ACOC_0000473101"/>
</dbReference>
<dbReference type="OrthoDB" id="5850159at2759"/>
<evidence type="ECO:0000313" key="2">
    <source>
        <dbReference type="EMBL" id="VDM56317.1"/>
    </source>
</evidence>
<dbReference type="PANTHER" id="PTHR13742">
    <property type="entry name" value="RETINOBLASTOMA-ASSOCIATED PROTEIN RB -RELATED"/>
    <property type="match status" value="1"/>
</dbReference>
<feature type="domain" description="Retinoblastoma-associated protein A-box" evidence="1">
    <location>
        <begin position="1"/>
        <end position="130"/>
    </location>
</feature>
<dbReference type="Gene3D" id="1.10.472.10">
    <property type="entry name" value="Cyclin-like"/>
    <property type="match status" value="2"/>
</dbReference>
<dbReference type="InterPro" id="IPR036915">
    <property type="entry name" value="Cyclin-like_sf"/>
</dbReference>
<dbReference type="EMBL" id="UYYA01003827">
    <property type="protein sequence ID" value="VDM56317.1"/>
    <property type="molecule type" value="Genomic_DNA"/>
</dbReference>
<dbReference type="GO" id="GO:0005634">
    <property type="term" value="C:nucleus"/>
    <property type="evidence" value="ECO:0007669"/>
    <property type="project" value="InterPro"/>
</dbReference>
<evidence type="ECO:0000313" key="4">
    <source>
        <dbReference type="WBParaSite" id="ACOC_0000473101-mRNA-1"/>
    </source>
</evidence>
<dbReference type="GO" id="GO:0030154">
    <property type="term" value="P:cell differentiation"/>
    <property type="evidence" value="ECO:0007669"/>
    <property type="project" value="TreeGrafter"/>
</dbReference>
<sequence>MAVCRFVERVAAEFDDRGEEFDPTVSQSVEEGLLRKEEFLSAVFCCAMELALFVQGSERVFPWCLEVEQFHGLCIDVCGLPALSFQKIIEVIVRNEPRLTRDMVRHLNKVEERVLEELAWSRDSPLWTLLNRKPDSVPSCDEAWGNAKNISSINSPSKRIRFDVERSSFSQTQLPPCNAQKSFFSKVYYLASIRLSDICERIRIDDRGKRMMWTVLEHILKQEWLLFMDRHLDQNLLCIV</sequence>
<keyword evidence="3" id="KW-1185">Reference proteome</keyword>